<sequence>MVGLESAEDFLYICFLDFLLLDLCFELIERLVTSHNQSIPDIRLGVLQSWNYIQTTCDRVPRHVQPAAQTRVLLGRLPPLLLQRLVRKVRALHLRGLWREQQQLQDIGGVRESMWGNIPMLTWQQYHTELLASERLFEVVPSLSTISPPDNELTKEITFLEITKEISRFKCGKASGVDDFPNDAIKSYLRIIWSF</sequence>
<dbReference type="Proteomes" id="UP001235939">
    <property type="component" value="Chromosome 19"/>
</dbReference>
<dbReference type="EMBL" id="CP092881">
    <property type="protein sequence ID" value="UYV80933.1"/>
    <property type="molecule type" value="Genomic_DNA"/>
</dbReference>
<evidence type="ECO:0000313" key="1">
    <source>
        <dbReference type="EMBL" id="UYV80933.1"/>
    </source>
</evidence>
<name>A0ABY6LIM9_9ARAC</name>
<evidence type="ECO:0008006" key="3">
    <source>
        <dbReference type="Google" id="ProtNLM"/>
    </source>
</evidence>
<protein>
    <recommendedName>
        <fullName evidence="3">Maturase K</fullName>
    </recommendedName>
</protein>
<reference evidence="1 2" key="1">
    <citation type="submission" date="2022-01" db="EMBL/GenBank/DDBJ databases">
        <title>A chromosomal length assembly of Cordylochernes scorpioides.</title>
        <authorList>
            <person name="Zeh D."/>
            <person name="Zeh J."/>
        </authorList>
    </citation>
    <scope>NUCLEOTIDE SEQUENCE [LARGE SCALE GENOMIC DNA]</scope>
    <source>
        <strain evidence="1">IN4F17</strain>
        <tissue evidence="1">Whole Body</tissue>
    </source>
</reference>
<accession>A0ABY6LIM9</accession>
<keyword evidence="2" id="KW-1185">Reference proteome</keyword>
<proteinExistence type="predicted"/>
<gene>
    <name evidence="1" type="ORF">LAZ67_19002213</name>
</gene>
<evidence type="ECO:0000313" key="2">
    <source>
        <dbReference type="Proteomes" id="UP001235939"/>
    </source>
</evidence>
<organism evidence="1 2">
    <name type="scientific">Cordylochernes scorpioides</name>
    <dbReference type="NCBI Taxonomy" id="51811"/>
    <lineage>
        <taxon>Eukaryota</taxon>
        <taxon>Metazoa</taxon>
        <taxon>Ecdysozoa</taxon>
        <taxon>Arthropoda</taxon>
        <taxon>Chelicerata</taxon>
        <taxon>Arachnida</taxon>
        <taxon>Pseudoscorpiones</taxon>
        <taxon>Cheliferoidea</taxon>
        <taxon>Chernetidae</taxon>
        <taxon>Cordylochernes</taxon>
    </lineage>
</organism>